<proteinExistence type="inferred from homology"/>
<dbReference type="Proteomes" id="UP000094969">
    <property type="component" value="Chromosome"/>
</dbReference>
<dbReference type="RefSeq" id="WP_069690658.1">
    <property type="nucleotide sequence ID" value="NZ_CP017147.1"/>
</dbReference>
<comment type="similarity">
    <text evidence="1 2">Belongs to the enoyl-CoA hydratase/isomerase family.</text>
</comment>
<dbReference type="InterPro" id="IPR029045">
    <property type="entry name" value="ClpP/crotonase-like_dom_sf"/>
</dbReference>
<dbReference type="AlphaFoldDB" id="A0A1D7U245"/>
<evidence type="ECO:0008006" key="5">
    <source>
        <dbReference type="Google" id="ProtNLM"/>
    </source>
</evidence>
<keyword evidence="4" id="KW-1185">Reference proteome</keyword>
<accession>A0A1D7U245</accession>
<gene>
    <name evidence="3" type="ORF">BHK69_14155</name>
</gene>
<evidence type="ECO:0000256" key="1">
    <source>
        <dbReference type="ARBA" id="ARBA00005254"/>
    </source>
</evidence>
<dbReference type="EMBL" id="CP017147">
    <property type="protein sequence ID" value="AOO81444.1"/>
    <property type="molecule type" value="Genomic_DNA"/>
</dbReference>
<dbReference type="OrthoDB" id="9810797at2"/>
<organism evidence="3 4">
    <name type="scientific">Bosea vaviloviae</name>
    <dbReference type="NCBI Taxonomy" id="1526658"/>
    <lineage>
        <taxon>Bacteria</taxon>
        <taxon>Pseudomonadati</taxon>
        <taxon>Pseudomonadota</taxon>
        <taxon>Alphaproteobacteria</taxon>
        <taxon>Hyphomicrobiales</taxon>
        <taxon>Boseaceae</taxon>
        <taxon>Bosea</taxon>
    </lineage>
</organism>
<evidence type="ECO:0000256" key="2">
    <source>
        <dbReference type="RuleBase" id="RU003707"/>
    </source>
</evidence>
<dbReference type="PANTHER" id="PTHR11941:SF127">
    <property type="entry name" value="ENOYL-COA HYDRATASE ECHA18 (ENOYL HYDRASE) (UNSATURATED ACYL-COA HYDRATASE) (CROTONASE)-RELATED"/>
    <property type="match status" value="1"/>
</dbReference>
<dbReference type="Pfam" id="PF00378">
    <property type="entry name" value="ECH_1"/>
    <property type="match status" value="1"/>
</dbReference>
<dbReference type="PANTHER" id="PTHR11941">
    <property type="entry name" value="ENOYL-COA HYDRATASE-RELATED"/>
    <property type="match status" value="1"/>
</dbReference>
<dbReference type="Gene3D" id="3.90.226.10">
    <property type="entry name" value="2-enoyl-CoA Hydratase, Chain A, domain 1"/>
    <property type="match status" value="1"/>
</dbReference>
<evidence type="ECO:0000313" key="4">
    <source>
        <dbReference type="Proteomes" id="UP000094969"/>
    </source>
</evidence>
<protein>
    <recommendedName>
        <fullName evidence="5">Enoyl-CoA hydratase</fullName>
    </recommendedName>
</protein>
<name>A0A1D7U245_9HYPH</name>
<dbReference type="GO" id="GO:0006635">
    <property type="term" value="P:fatty acid beta-oxidation"/>
    <property type="evidence" value="ECO:0007669"/>
    <property type="project" value="TreeGrafter"/>
</dbReference>
<dbReference type="CDD" id="cd06558">
    <property type="entry name" value="crotonase-like"/>
    <property type="match status" value="1"/>
</dbReference>
<evidence type="ECO:0000313" key="3">
    <source>
        <dbReference type="EMBL" id="AOO81444.1"/>
    </source>
</evidence>
<dbReference type="STRING" id="1526658.BHK69_14155"/>
<dbReference type="KEGG" id="bvv:BHK69_14155"/>
<dbReference type="InterPro" id="IPR018376">
    <property type="entry name" value="Enoyl-CoA_hyd/isom_CS"/>
</dbReference>
<dbReference type="InterPro" id="IPR001753">
    <property type="entry name" value="Enoyl-CoA_hydra/iso"/>
</dbReference>
<dbReference type="GO" id="GO:0003824">
    <property type="term" value="F:catalytic activity"/>
    <property type="evidence" value="ECO:0007669"/>
    <property type="project" value="InterPro"/>
</dbReference>
<reference evidence="3 4" key="1">
    <citation type="journal article" date="2015" name="Antonie Van Leeuwenhoek">
        <title>Bosea vaviloviae sp. nov., a new species of slow-growing rhizobia isolated from nodules of the relict species Vavilovia formosa (Stev.) Fed.</title>
        <authorList>
            <person name="Safronova V.I."/>
            <person name="Kuznetsova I.G."/>
            <person name="Sazanova A.L."/>
            <person name="Kimeklis A.K."/>
            <person name="Belimov A.A."/>
            <person name="Andronov E.E."/>
            <person name="Pinaev A.G."/>
            <person name="Chizhevskaya E.P."/>
            <person name="Pukhaev A.R."/>
            <person name="Popov K.P."/>
            <person name="Willems A."/>
            <person name="Tikhonovich I.A."/>
        </authorList>
    </citation>
    <scope>NUCLEOTIDE SEQUENCE [LARGE SCALE GENOMIC DNA]</scope>
    <source>
        <strain evidence="3 4">Vaf18</strain>
    </source>
</reference>
<dbReference type="PROSITE" id="PS00166">
    <property type="entry name" value="ENOYL_COA_HYDRATASE"/>
    <property type="match status" value="1"/>
</dbReference>
<dbReference type="SUPFAM" id="SSF52096">
    <property type="entry name" value="ClpP/crotonase"/>
    <property type="match status" value="1"/>
</dbReference>
<sequence>MTDIERERRGSVAIVAINRPAKRNALNSAAWQALGDSFVELRSDPSIRAIILTGRGGAFCAGDEIGAFAAVRDDPPARQAYWDAIMACYAAVSASLVPVIAAVSGPCVGGGCTLALRTDFRLADATARFGVPPAKLGLVYPADSTQLLAATAGIGMARRMLYTGELIDARAAQACGLVSEVVAGDVVEAALRMAEPMIANAPLSIRAAKLACDAMLQGRLPEVAGEIAALSDMADRSADYREGSLAFAQKRKPVFSGR</sequence>